<sequence>HNSKLICSRNYLHCDLQSYLGTTRQIASVGYSTERGTLNDAPSQTTLCKITAKSFEDAFARISRRDLEIIEKSYPAQPFERT</sequence>
<gene>
    <name evidence="1" type="ORF">EG68_12103</name>
</gene>
<protein>
    <submittedName>
        <fullName evidence="1">Uncharacterized protein</fullName>
    </submittedName>
</protein>
<reference evidence="1" key="1">
    <citation type="submission" date="2019-07" db="EMBL/GenBank/DDBJ databases">
        <title>Annotation for the trematode Paragonimus miyazaki's.</title>
        <authorList>
            <person name="Choi Y.-J."/>
        </authorList>
    </citation>
    <scope>NUCLEOTIDE SEQUENCE</scope>
    <source>
        <strain evidence="1">Japan</strain>
    </source>
</reference>
<keyword evidence="2" id="KW-1185">Reference proteome</keyword>
<dbReference type="AlphaFoldDB" id="A0A8S9YH60"/>
<accession>A0A8S9YH60</accession>
<organism evidence="1 2">
    <name type="scientific">Paragonimus skrjabini miyazakii</name>
    <dbReference type="NCBI Taxonomy" id="59628"/>
    <lineage>
        <taxon>Eukaryota</taxon>
        <taxon>Metazoa</taxon>
        <taxon>Spiralia</taxon>
        <taxon>Lophotrochozoa</taxon>
        <taxon>Platyhelminthes</taxon>
        <taxon>Trematoda</taxon>
        <taxon>Digenea</taxon>
        <taxon>Plagiorchiida</taxon>
        <taxon>Troglotremata</taxon>
        <taxon>Troglotrematidae</taxon>
        <taxon>Paragonimus</taxon>
    </lineage>
</organism>
<name>A0A8S9YH60_9TREM</name>
<comment type="caution">
    <text evidence="1">The sequence shown here is derived from an EMBL/GenBank/DDBJ whole genome shotgun (WGS) entry which is preliminary data.</text>
</comment>
<proteinExistence type="predicted"/>
<evidence type="ECO:0000313" key="1">
    <source>
        <dbReference type="EMBL" id="KAF7233970.1"/>
    </source>
</evidence>
<feature type="non-terminal residue" evidence="1">
    <location>
        <position position="1"/>
    </location>
</feature>
<dbReference type="EMBL" id="JTDE01014894">
    <property type="protein sequence ID" value="KAF7233970.1"/>
    <property type="molecule type" value="Genomic_DNA"/>
</dbReference>
<dbReference type="Proteomes" id="UP000822476">
    <property type="component" value="Unassembled WGS sequence"/>
</dbReference>
<evidence type="ECO:0000313" key="2">
    <source>
        <dbReference type="Proteomes" id="UP000822476"/>
    </source>
</evidence>